<keyword evidence="3" id="KW-1185">Reference proteome</keyword>
<evidence type="ECO:0000313" key="2">
    <source>
        <dbReference type="EMBL" id="SMX35567.1"/>
    </source>
</evidence>
<keyword evidence="1" id="KW-0812">Transmembrane</keyword>
<reference evidence="3" key="1">
    <citation type="submission" date="2017-05" db="EMBL/GenBank/DDBJ databases">
        <authorList>
            <person name="Rodrigo-Torres L."/>
            <person name="Arahal R. D."/>
            <person name="Lucena T."/>
        </authorList>
    </citation>
    <scope>NUCLEOTIDE SEQUENCE [LARGE SCALE GENOMIC DNA]</scope>
    <source>
        <strain evidence="3">CECT 8715</strain>
    </source>
</reference>
<evidence type="ECO:0000256" key="1">
    <source>
        <dbReference type="SAM" id="Phobius"/>
    </source>
</evidence>
<name>A0A238JZD5_9RHOB</name>
<proteinExistence type="predicted"/>
<dbReference type="EMBL" id="FXYG01000001">
    <property type="protein sequence ID" value="SMX35567.1"/>
    <property type="molecule type" value="Genomic_DNA"/>
</dbReference>
<gene>
    <name evidence="2" type="ORF">RUA8715_01103</name>
</gene>
<dbReference type="Proteomes" id="UP000202485">
    <property type="component" value="Unassembled WGS sequence"/>
</dbReference>
<organism evidence="2 3">
    <name type="scientific">Ruegeria arenilitoris</name>
    <dbReference type="NCBI Taxonomy" id="1173585"/>
    <lineage>
        <taxon>Bacteria</taxon>
        <taxon>Pseudomonadati</taxon>
        <taxon>Pseudomonadota</taxon>
        <taxon>Alphaproteobacteria</taxon>
        <taxon>Rhodobacterales</taxon>
        <taxon>Roseobacteraceae</taxon>
        <taxon>Ruegeria</taxon>
    </lineage>
</organism>
<sequence>MDSILKRCAIRSALRKPTPQRFSLERENWPNINFFSVVLKSEAEQPRDVLVLDMTQSSISGLRWNGQRYEEEVELKISELQNMTLEITHHFRQLRTRYDSAVDYFWGQFTFLRYRVLLKEWWSQKRFNSRLRFRTDRIEVLKELVEVYLRGVEGDPLNFLGNGGISAWDLFQRIHGQRALDHPAFSSAFARFELILKSLVDSNDLSMDGDLRYQVKPQSLRTIAEFELEQQRHNDHVKHNRRLVWLTAVIACAAIVALIKPS</sequence>
<feature type="transmembrane region" description="Helical" evidence="1">
    <location>
        <begin position="242"/>
        <end position="259"/>
    </location>
</feature>
<protein>
    <submittedName>
        <fullName evidence="2">Uncharacterized protein</fullName>
    </submittedName>
</protein>
<evidence type="ECO:0000313" key="3">
    <source>
        <dbReference type="Proteomes" id="UP000202485"/>
    </source>
</evidence>
<accession>A0A238JZD5</accession>
<dbReference type="AlphaFoldDB" id="A0A238JZD5"/>
<keyword evidence="1" id="KW-0472">Membrane</keyword>
<keyword evidence="1" id="KW-1133">Transmembrane helix</keyword>